<name>A0A0N0VED8_LEPPY</name>
<evidence type="ECO:0000313" key="1">
    <source>
        <dbReference type="EMBL" id="KPA78094.1"/>
    </source>
</evidence>
<organism evidence="1 2">
    <name type="scientific">Leptomonas pyrrhocoris</name>
    <name type="common">Firebug parasite</name>
    <dbReference type="NCBI Taxonomy" id="157538"/>
    <lineage>
        <taxon>Eukaryota</taxon>
        <taxon>Discoba</taxon>
        <taxon>Euglenozoa</taxon>
        <taxon>Kinetoplastea</taxon>
        <taxon>Metakinetoplastina</taxon>
        <taxon>Trypanosomatida</taxon>
        <taxon>Trypanosomatidae</taxon>
        <taxon>Leishmaniinae</taxon>
        <taxon>Leptomonas</taxon>
    </lineage>
</organism>
<reference evidence="1 2" key="1">
    <citation type="submission" date="2015-07" db="EMBL/GenBank/DDBJ databases">
        <title>High-quality genome of monoxenous trypanosomatid Leptomonas pyrrhocoris.</title>
        <authorList>
            <person name="Flegontov P."/>
            <person name="Butenko A."/>
            <person name="Firsov S."/>
            <person name="Vlcek C."/>
            <person name="Logacheva M.D."/>
            <person name="Field M."/>
            <person name="Filatov D."/>
            <person name="Flegontova O."/>
            <person name="Gerasimov E."/>
            <person name="Jackson A.P."/>
            <person name="Kelly S."/>
            <person name="Opperdoes F."/>
            <person name="O'Reilly A."/>
            <person name="Votypka J."/>
            <person name="Yurchenko V."/>
            <person name="Lukes J."/>
        </authorList>
    </citation>
    <scope>NUCLEOTIDE SEQUENCE [LARGE SCALE GENOMIC DNA]</scope>
    <source>
        <strain evidence="1">H10</strain>
    </source>
</reference>
<sequence length="121" mass="13813">MLHSVETMAQGTFVLVHLCIYCASHRSRFLHCVICEEPSIKERRLERCFFLRNSTCLSKTNAGLQFLVCVPESRCQENQVRCVFDEVVNRLRITSVHDTCMLYELSVCCLEASSSVADVAF</sequence>
<comment type="caution">
    <text evidence="1">The sequence shown here is derived from an EMBL/GenBank/DDBJ whole genome shotgun (WGS) entry which is preliminary data.</text>
</comment>
<dbReference type="VEuPathDB" id="TriTrypDB:LpyrH10_14_0020"/>
<evidence type="ECO:0000313" key="2">
    <source>
        <dbReference type="Proteomes" id="UP000037923"/>
    </source>
</evidence>
<dbReference type="GeneID" id="26906576"/>
<accession>A0A0N0VED8</accession>
<dbReference type="Proteomes" id="UP000037923">
    <property type="component" value="Unassembled WGS sequence"/>
</dbReference>
<keyword evidence="2" id="KW-1185">Reference proteome</keyword>
<dbReference type="EMBL" id="LGTL01000014">
    <property type="protein sequence ID" value="KPA78093.1"/>
    <property type="molecule type" value="Genomic_DNA"/>
</dbReference>
<dbReference type="RefSeq" id="XP_015656533.1">
    <property type="nucleotide sequence ID" value="XM_015804555.1"/>
</dbReference>
<dbReference type="AlphaFoldDB" id="A0A0N0VED8"/>
<protein>
    <submittedName>
        <fullName evidence="1">Uncharacterized protein</fullName>
    </submittedName>
</protein>
<dbReference type="EMBL" id="LGTL01000014">
    <property type="protein sequence ID" value="KPA78092.1"/>
    <property type="molecule type" value="Genomic_DNA"/>
</dbReference>
<dbReference type="RefSeq" id="XP_015656531.1">
    <property type="nucleotide sequence ID" value="XM_015804553.1"/>
</dbReference>
<proteinExistence type="predicted"/>
<dbReference type="EMBL" id="LGTL01000014">
    <property type="protein sequence ID" value="KPA78094.1"/>
    <property type="molecule type" value="Genomic_DNA"/>
</dbReference>
<dbReference type="RefSeq" id="XP_015656532.1">
    <property type="nucleotide sequence ID" value="XM_015804554.1"/>
</dbReference>
<gene>
    <name evidence="1" type="ORF">ABB37_06287</name>
</gene>